<dbReference type="SUPFAM" id="SSF110111">
    <property type="entry name" value="Ctag/Cox11"/>
    <property type="match status" value="1"/>
</dbReference>
<feature type="transmembrane region" description="Helical" evidence="10">
    <location>
        <begin position="12"/>
        <end position="32"/>
    </location>
</feature>
<dbReference type="Gene3D" id="2.60.370.10">
    <property type="entry name" value="Ctag/Cox11"/>
    <property type="match status" value="1"/>
</dbReference>
<dbReference type="InterPro" id="IPR023471">
    <property type="entry name" value="CtaG/Cox11_dom_sf"/>
</dbReference>
<keyword evidence="7 10" id="KW-1133">Transmembrane helix</keyword>
<dbReference type="PIRSF" id="PIRSF005413">
    <property type="entry name" value="COX11"/>
    <property type="match status" value="1"/>
</dbReference>
<organism evidence="11 12">
    <name type="scientific">Cellvibrio polysaccharolyticus</name>
    <dbReference type="NCBI Taxonomy" id="2082724"/>
    <lineage>
        <taxon>Bacteria</taxon>
        <taxon>Pseudomonadati</taxon>
        <taxon>Pseudomonadota</taxon>
        <taxon>Gammaproteobacteria</taxon>
        <taxon>Cellvibrionales</taxon>
        <taxon>Cellvibrionaceae</taxon>
        <taxon>Cellvibrio</taxon>
    </lineage>
</organism>
<keyword evidence="8" id="KW-0186">Copper</keyword>
<dbReference type="InterPro" id="IPR007533">
    <property type="entry name" value="Cyt_c_oxidase_assmbl_CtaG"/>
</dbReference>
<evidence type="ECO:0000256" key="8">
    <source>
        <dbReference type="ARBA" id="ARBA00023008"/>
    </source>
</evidence>
<dbReference type="GO" id="GO:0005886">
    <property type="term" value="C:plasma membrane"/>
    <property type="evidence" value="ECO:0007669"/>
    <property type="project" value="UniProtKB-SubCell"/>
</dbReference>
<evidence type="ECO:0000256" key="3">
    <source>
        <dbReference type="ARBA" id="ARBA00009620"/>
    </source>
</evidence>
<reference evidence="11" key="1">
    <citation type="submission" date="2018-07" db="EMBL/GenBank/DDBJ databases">
        <title>Genome assembly of strain Ka43.</title>
        <authorList>
            <person name="Kukolya J."/>
            <person name="Nagy I."/>
            <person name="Horvath B."/>
            <person name="Toth A."/>
        </authorList>
    </citation>
    <scope>NUCLEOTIDE SEQUENCE</scope>
    <source>
        <strain evidence="11">KB43</strain>
    </source>
</reference>
<dbReference type="PANTHER" id="PTHR21320:SF3">
    <property type="entry name" value="CYTOCHROME C OXIDASE ASSEMBLY PROTEIN COX11, MITOCHONDRIAL-RELATED"/>
    <property type="match status" value="1"/>
</dbReference>
<evidence type="ECO:0000256" key="6">
    <source>
        <dbReference type="ARBA" id="ARBA00022968"/>
    </source>
</evidence>
<comment type="subcellular location">
    <subcellularLocation>
        <location evidence="2">Cell inner membrane</location>
        <topology evidence="2">Single-pass type II membrane protein</topology>
        <orientation evidence="2">Periplasmic side</orientation>
    </subcellularLocation>
</comment>
<accession>A0A928V3T9</accession>
<dbReference type="AlphaFoldDB" id="A0A928V3T9"/>
<evidence type="ECO:0000256" key="5">
    <source>
        <dbReference type="ARBA" id="ARBA00022692"/>
    </source>
</evidence>
<comment type="caution">
    <text evidence="11">The sequence shown here is derived from an EMBL/GenBank/DDBJ whole genome shotgun (WGS) entry which is preliminary data.</text>
</comment>
<dbReference type="Proteomes" id="UP000652567">
    <property type="component" value="Unassembled WGS sequence"/>
</dbReference>
<evidence type="ECO:0000256" key="2">
    <source>
        <dbReference type="ARBA" id="ARBA00004382"/>
    </source>
</evidence>
<proteinExistence type="inferred from homology"/>
<dbReference type="RefSeq" id="WP_193906104.1">
    <property type="nucleotide sequence ID" value="NZ_PRDL01000001.1"/>
</dbReference>
<sequence length="193" mass="21506">MKLPGPANPIYQLCIRLGALVVAMFVFAVWIMPPLYDVFCEITGLNGKTGARYEAMPAGADESRLITVQFVAINNETMSWNFAPQTRRIQVHPGAQTRIDYHVQNASSKNMVGQAIPSLVPFKAASFFHKTECFCFEQQPLAAGESAVLPMYFIVDPELPAYIKTITLSYTLFDVTDRFANDIPLTQIFSNTD</sequence>
<dbReference type="NCBIfam" id="NF003465">
    <property type="entry name" value="PRK05089.1"/>
    <property type="match status" value="1"/>
</dbReference>
<dbReference type="PANTHER" id="PTHR21320">
    <property type="entry name" value="CYTOCHROME C OXIDASE ASSEMBLY PROTEIN COX11-RELATED"/>
    <property type="match status" value="1"/>
</dbReference>
<protein>
    <recommendedName>
        <fullName evidence="4">Cytochrome c oxidase assembly protein CtaG</fullName>
    </recommendedName>
</protein>
<evidence type="ECO:0000256" key="10">
    <source>
        <dbReference type="SAM" id="Phobius"/>
    </source>
</evidence>
<evidence type="ECO:0000313" key="12">
    <source>
        <dbReference type="Proteomes" id="UP000652567"/>
    </source>
</evidence>
<keyword evidence="6" id="KW-0735">Signal-anchor</keyword>
<gene>
    <name evidence="11" type="ORF">C4F51_00285</name>
</gene>
<evidence type="ECO:0000256" key="1">
    <source>
        <dbReference type="ARBA" id="ARBA00004007"/>
    </source>
</evidence>
<evidence type="ECO:0000256" key="7">
    <source>
        <dbReference type="ARBA" id="ARBA00022989"/>
    </source>
</evidence>
<keyword evidence="9 10" id="KW-0472">Membrane</keyword>
<evidence type="ECO:0000256" key="9">
    <source>
        <dbReference type="ARBA" id="ARBA00023136"/>
    </source>
</evidence>
<dbReference type="EMBL" id="PRDL01000001">
    <property type="protein sequence ID" value="MBE8715624.1"/>
    <property type="molecule type" value="Genomic_DNA"/>
</dbReference>
<evidence type="ECO:0000256" key="4">
    <source>
        <dbReference type="ARBA" id="ARBA00015384"/>
    </source>
</evidence>
<comment type="similarity">
    <text evidence="3">Belongs to the COX11/CtaG family.</text>
</comment>
<evidence type="ECO:0000313" key="11">
    <source>
        <dbReference type="EMBL" id="MBE8715624.1"/>
    </source>
</evidence>
<comment type="function">
    <text evidence="1">Exerts its effect at some terminal stage of cytochrome c oxidase synthesis, probably by being involved in the insertion of the copper B into subunit I.</text>
</comment>
<keyword evidence="5 10" id="KW-0812">Transmembrane</keyword>
<keyword evidence="12" id="KW-1185">Reference proteome</keyword>
<dbReference type="Pfam" id="PF04442">
    <property type="entry name" value="CtaG_Cox11"/>
    <property type="match status" value="1"/>
</dbReference>
<dbReference type="GO" id="GO:0005507">
    <property type="term" value="F:copper ion binding"/>
    <property type="evidence" value="ECO:0007669"/>
    <property type="project" value="InterPro"/>
</dbReference>
<name>A0A928V3T9_9GAMM</name>